<reference evidence="1" key="2">
    <citation type="submission" date="2020-11" db="EMBL/GenBank/DDBJ databases">
        <authorList>
            <consortium name="DOE Joint Genome Institute"/>
            <person name="Kuo A."/>
            <person name="Miyauchi S."/>
            <person name="Kiss E."/>
            <person name="Drula E."/>
            <person name="Kohler A."/>
            <person name="Sanchez-Garcia M."/>
            <person name="Andreopoulos B."/>
            <person name="Barry K.W."/>
            <person name="Bonito G."/>
            <person name="Buee M."/>
            <person name="Carver A."/>
            <person name="Chen C."/>
            <person name="Cichocki N."/>
            <person name="Clum A."/>
            <person name="Culley D."/>
            <person name="Crous P.W."/>
            <person name="Fauchery L."/>
            <person name="Girlanda M."/>
            <person name="Hayes R."/>
            <person name="Keri Z."/>
            <person name="Labutti K."/>
            <person name="Lipzen A."/>
            <person name="Lombard V."/>
            <person name="Magnuson J."/>
            <person name="Maillard F."/>
            <person name="Morin E."/>
            <person name="Murat C."/>
            <person name="Nolan M."/>
            <person name="Ohm R."/>
            <person name="Pangilinan J."/>
            <person name="Pereira M."/>
            <person name="Perotto S."/>
            <person name="Peter M."/>
            <person name="Riley R."/>
            <person name="Sitrit Y."/>
            <person name="Stielow B."/>
            <person name="Szollosi G."/>
            <person name="Zifcakova L."/>
            <person name="Stursova M."/>
            <person name="Spatafora J.W."/>
            <person name="Tedersoo L."/>
            <person name="Vaario L.-M."/>
            <person name="Yamada A."/>
            <person name="Yan M."/>
            <person name="Wang P."/>
            <person name="Xu J."/>
            <person name="Bruns T."/>
            <person name="Baldrian P."/>
            <person name="Vilgalys R."/>
            <person name="Henrissat B."/>
            <person name="Grigoriev I.V."/>
            <person name="Hibbett D."/>
            <person name="Nagy L.G."/>
            <person name="Martin F.M."/>
        </authorList>
    </citation>
    <scope>NUCLEOTIDE SEQUENCE</scope>
    <source>
        <strain evidence="1">UH-Tt-Lm1</strain>
    </source>
</reference>
<sequence length="151" mass="16320">MPGGGKYQGVNRIVNSLPRQPRSISAIARSPQTATYNSGLLDGDRKGHLPRSQNCRLGGRSPIALRRAFEGESVALSSTTCGIAGRYSVSGADESVSVDSSSFVIDNSFYTVLIQKSRSTSLVCNYFTASLRDREEGDRVFNYDVKSTTIS</sequence>
<keyword evidence="2" id="KW-1185">Reference proteome</keyword>
<protein>
    <submittedName>
        <fullName evidence="1">Uncharacterized protein</fullName>
    </submittedName>
</protein>
<evidence type="ECO:0000313" key="1">
    <source>
        <dbReference type="EMBL" id="KAF9780957.1"/>
    </source>
</evidence>
<dbReference type="EMBL" id="WIUZ02000015">
    <property type="protein sequence ID" value="KAF9780957.1"/>
    <property type="molecule type" value="Genomic_DNA"/>
</dbReference>
<organism evidence="1 2">
    <name type="scientific">Thelephora terrestris</name>
    <dbReference type="NCBI Taxonomy" id="56493"/>
    <lineage>
        <taxon>Eukaryota</taxon>
        <taxon>Fungi</taxon>
        <taxon>Dikarya</taxon>
        <taxon>Basidiomycota</taxon>
        <taxon>Agaricomycotina</taxon>
        <taxon>Agaricomycetes</taxon>
        <taxon>Thelephorales</taxon>
        <taxon>Thelephoraceae</taxon>
        <taxon>Thelephora</taxon>
    </lineage>
</organism>
<accession>A0A9P6H7M0</accession>
<gene>
    <name evidence="1" type="ORF">BJ322DRAFT_288877</name>
</gene>
<reference evidence="1" key="1">
    <citation type="journal article" date="2020" name="Nat. Commun.">
        <title>Large-scale genome sequencing of mycorrhizal fungi provides insights into the early evolution of symbiotic traits.</title>
        <authorList>
            <person name="Miyauchi S."/>
            <person name="Kiss E."/>
            <person name="Kuo A."/>
            <person name="Drula E."/>
            <person name="Kohler A."/>
            <person name="Sanchez-Garcia M."/>
            <person name="Morin E."/>
            <person name="Andreopoulos B."/>
            <person name="Barry K.W."/>
            <person name="Bonito G."/>
            <person name="Buee M."/>
            <person name="Carver A."/>
            <person name="Chen C."/>
            <person name="Cichocki N."/>
            <person name="Clum A."/>
            <person name="Culley D."/>
            <person name="Crous P.W."/>
            <person name="Fauchery L."/>
            <person name="Girlanda M."/>
            <person name="Hayes R.D."/>
            <person name="Keri Z."/>
            <person name="LaButti K."/>
            <person name="Lipzen A."/>
            <person name="Lombard V."/>
            <person name="Magnuson J."/>
            <person name="Maillard F."/>
            <person name="Murat C."/>
            <person name="Nolan M."/>
            <person name="Ohm R.A."/>
            <person name="Pangilinan J."/>
            <person name="Pereira M.F."/>
            <person name="Perotto S."/>
            <person name="Peter M."/>
            <person name="Pfister S."/>
            <person name="Riley R."/>
            <person name="Sitrit Y."/>
            <person name="Stielow J.B."/>
            <person name="Szollosi G."/>
            <person name="Zifcakova L."/>
            <person name="Stursova M."/>
            <person name="Spatafora J.W."/>
            <person name="Tedersoo L."/>
            <person name="Vaario L.M."/>
            <person name="Yamada A."/>
            <person name="Yan M."/>
            <person name="Wang P."/>
            <person name="Xu J."/>
            <person name="Bruns T."/>
            <person name="Baldrian P."/>
            <person name="Vilgalys R."/>
            <person name="Dunand C."/>
            <person name="Henrissat B."/>
            <person name="Grigoriev I.V."/>
            <person name="Hibbett D."/>
            <person name="Nagy L.G."/>
            <person name="Martin F.M."/>
        </authorList>
    </citation>
    <scope>NUCLEOTIDE SEQUENCE</scope>
    <source>
        <strain evidence="1">UH-Tt-Lm1</strain>
    </source>
</reference>
<dbReference type="Proteomes" id="UP000736335">
    <property type="component" value="Unassembled WGS sequence"/>
</dbReference>
<dbReference type="AlphaFoldDB" id="A0A9P6H7M0"/>
<name>A0A9P6H7M0_9AGAM</name>
<proteinExistence type="predicted"/>
<comment type="caution">
    <text evidence="1">The sequence shown here is derived from an EMBL/GenBank/DDBJ whole genome shotgun (WGS) entry which is preliminary data.</text>
</comment>
<evidence type="ECO:0000313" key="2">
    <source>
        <dbReference type="Proteomes" id="UP000736335"/>
    </source>
</evidence>